<comment type="similarity">
    <text evidence="2">Belongs to the TMEM161 family.</text>
</comment>
<feature type="transmembrane region" description="Helical" evidence="7">
    <location>
        <begin position="344"/>
        <end position="372"/>
    </location>
</feature>
<comment type="subcellular location">
    <subcellularLocation>
        <location evidence="1">Membrane</location>
        <topology evidence="1">Multi-pass membrane protein</topology>
    </subcellularLocation>
</comment>
<evidence type="ECO:0000256" key="3">
    <source>
        <dbReference type="ARBA" id="ARBA00022692"/>
    </source>
</evidence>
<organism evidence="8 9">
    <name type="scientific">Ladona fulva</name>
    <name type="common">Scarce chaser dragonfly</name>
    <name type="synonym">Libellula fulva</name>
    <dbReference type="NCBI Taxonomy" id="123851"/>
    <lineage>
        <taxon>Eukaryota</taxon>
        <taxon>Metazoa</taxon>
        <taxon>Ecdysozoa</taxon>
        <taxon>Arthropoda</taxon>
        <taxon>Hexapoda</taxon>
        <taxon>Insecta</taxon>
        <taxon>Pterygota</taxon>
        <taxon>Palaeoptera</taxon>
        <taxon>Odonata</taxon>
        <taxon>Epiprocta</taxon>
        <taxon>Anisoptera</taxon>
        <taxon>Libelluloidea</taxon>
        <taxon>Libellulidae</taxon>
        <taxon>Ladona</taxon>
    </lineage>
</organism>
<feature type="transmembrane region" description="Helical" evidence="7">
    <location>
        <begin position="245"/>
        <end position="265"/>
    </location>
</feature>
<feature type="transmembrane region" description="Helical" evidence="7">
    <location>
        <begin position="294"/>
        <end position="314"/>
    </location>
</feature>
<evidence type="ECO:0000313" key="8">
    <source>
        <dbReference type="EMBL" id="KAG8237299.1"/>
    </source>
</evidence>
<sequence>MSSFRLTRYLYPTNEELKALAGIPKVKGKGKRFKEENGKNYDTFHVARNLDIQLETAQVTSLDVVHLKFYPEFQWLVDFSLYAGIVYILTEVYYALLPVKDEVNLSMLWCLLVLGFAMYPLLKTLGTLAAQYFRGGADSAGERATVVVSALAHLVLSMGVLVADEGTLELGLDTAYSTLNRSSAAALSLVGPQNLLSHRGPASKIVLKFCIALWCGLVGALFTFPGIRMAKMHWDCTRFSQENRFLRILLNLSFACPLLLIILWIKPVSRDYLAKWIPSGMNHPLMSEGVFESLRLIAVATMVVLRLVLMPIYLQSYLNMAYYRLEEQKKEAGRIKNVDLQKKIAAVFYYLCVVTLQYVAPLLMCLFFMLMYKTLGGYSWLGNPLPEGECFTPDLLQDQFNSVEEESIEISARRFTLALSILKQVFSAEVYRGLLGFGLWWCCCAIFVTSSLGMVYQSYFGQM</sequence>
<keyword evidence="3 7" id="KW-0812">Transmembrane</keyword>
<dbReference type="OrthoDB" id="784140at2759"/>
<evidence type="ECO:0008006" key="10">
    <source>
        <dbReference type="Google" id="ProtNLM"/>
    </source>
</evidence>
<dbReference type="AlphaFoldDB" id="A0A8K0KN18"/>
<reference evidence="8" key="1">
    <citation type="submission" date="2013-04" db="EMBL/GenBank/DDBJ databases">
        <authorList>
            <person name="Qu J."/>
            <person name="Murali S.C."/>
            <person name="Bandaranaike D."/>
            <person name="Bellair M."/>
            <person name="Blankenburg K."/>
            <person name="Chao H."/>
            <person name="Dinh H."/>
            <person name="Doddapaneni H."/>
            <person name="Downs B."/>
            <person name="Dugan-Rocha S."/>
            <person name="Elkadiri S."/>
            <person name="Gnanaolivu R.D."/>
            <person name="Hernandez B."/>
            <person name="Javaid M."/>
            <person name="Jayaseelan J.C."/>
            <person name="Lee S."/>
            <person name="Li M."/>
            <person name="Ming W."/>
            <person name="Munidasa M."/>
            <person name="Muniz J."/>
            <person name="Nguyen L."/>
            <person name="Ongeri F."/>
            <person name="Osuji N."/>
            <person name="Pu L.-L."/>
            <person name="Puazo M."/>
            <person name="Qu C."/>
            <person name="Quiroz J."/>
            <person name="Raj R."/>
            <person name="Weissenberger G."/>
            <person name="Xin Y."/>
            <person name="Zou X."/>
            <person name="Han Y."/>
            <person name="Richards S."/>
            <person name="Worley K."/>
            <person name="Muzny D."/>
            <person name="Gibbs R."/>
        </authorList>
    </citation>
    <scope>NUCLEOTIDE SEQUENCE</scope>
    <source>
        <strain evidence="8">Sampled in the wild</strain>
    </source>
</reference>
<dbReference type="GO" id="GO:0016020">
    <property type="term" value="C:membrane"/>
    <property type="evidence" value="ECO:0007669"/>
    <property type="project" value="UniProtKB-SubCell"/>
</dbReference>
<accession>A0A8K0KN18</accession>
<protein>
    <recommendedName>
        <fullName evidence="10">Transmembrane protein 161B</fullName>
    </recommendedName>
</protein>
<keyword evidence="5 7" id="KW-0472">Membrane</keyword>
<evidence type="ECO:0000256" key="7">
    <source>
        <dbReference type="SAM" id="Phobius"/>
    </source>
</evidence>
<evidence type="ECO:0000256" key="2">
    <source>
        <dbReference type="ARBA" id="ARBA00009706"/>
    </source>
</evidence>
<dbReference type="Proteomes" id="UP000792457">
    <property type="component" value="Unassembled WGS sequence"/>
</dbReference>
<proteinExistence type="inferred from homology"/>
<reference evidence="8" key="2">
    <citation type="submission" date="2017-10" db="EMBL/GenBank/DDBJ databases">
        <title>Ladona fulva Genome sequencing and assembly.</title>
        <authorList>
            <person name="Murali S."/>
            <person name="Richards S."/>
            <person name="Bandaranaike D."/>
            <person name="Bellair M."/>
            <person name="Blankenburg K."/>
            <person name="Chao H."/>
            <person name="Dinh H."/>
            <person name="Doddapaneni H."/>
            <person name="Dugan-Rocha S."/>
            <person name="Elkadiri S."/>
            <person name="Gnanaolivu R."/>
            <person name="Hernandez B."/>
            <person name="Skinner E."/>
            <person name="Javaid M."/>
            <person name="Lee S."/>
            <person name="Li M."/>
            <person name="Ming W."/>
            <person name="Munidasa M."/>
            <person name="Muniz J."/>
            <person name="Nguyen L."/>
            <person name="Hughes D."/>
            <person name="Osuji N."/>
            <person name="Pu L.-L."/>
            <person name="Puazo M."/>
            <person name="Qu C."/>
            <person name="Quiroz J."/>
            <person name="Raj R."/>
            <person name="Weissenberger G."/>
            <person name="Xin Y."/>
            <person name="Zou X."/>
            <person name="Han Y."/>
            <person name="Worley K."/>
            <person name="Muzny D."/>
            <person name="Gibbs R."/>
        </authorList>
    </citation>
    <scope>NUCLEOTIDE SEQUENCE</scope>
    <source>
        <strain evidence="8">Sampled in the wild</strain>
    </source>
</reference>
<feature type="transmembrane region" description="Helical" evidence="7">
    <location>
        <begin position="103"/>
        <end position="122"/>
    </location>
</feature>
<feature type="transmembrane region" description="Helical" evidence="7">
    <location>
        <begin position="205"/>
        <end position="224"/>
    </location>
</feature>
<keyword evidence="6" id="KW-0325">Glycoprotein</keyword>
<dbReference type="EMBL" id="KZ309148">
    <property type="protein sequence ID" value="KAG8237299.1"/>
    <property type="molecule type" value="Genomic_DNA"/>
</dbReference>
<keyword evidence="9" id="KW-1185">Reference proteome</keyword>
<evidence type="ECO:0000256" key="1">
    <source>
        <dbReference type="ARBA" id="ARBA00004141"/>
    </source>
</evidence>
<comment type="caution">
    <text evidence="8">The sequence shown here is derived from an EMBL/GenBank/DDBJ whole genome shotgun (WGS) entry which is preliminary data.</text>
</comment>
<gene>
    <name evidence="8" type="ORF">J437_LFUL017058</name>
</gene>
<feature type="transmembrane region" description="Helical" evidence="7">
    <location>
        <begin position="434"/>
        <end position="456"/>
    </location>
</feature>
<dbReference type="InterPro" id="IPR019395">
    <property type="entry name" value="Transmembrane_161A/B"/>
</dbReference>
<evidence type="ECO:0000313" key="9">
    <source>
        <dbReference type="Proteomes" id="UP000792457"/>
    </source>
</evidence>
<dbReference type="Pfam" id="PF10268">
    <property type="entry name" value="Tmemb_161AB"/>
    <property type="match status" value="1"/>
</dbReference>
<evidence type="ECO:0000256" key="4">
    <source>
        <dbReference type="ARBA" id="ARBA00022989"/>
    </source>
</evidence>
<keyword evidence="4 7" id="KW-1133">Transmembrane helix</keyword>
<feature type="transmembrane region" description="Helical" evidence="7">
    <location>
        <begin position="75"/>
        <end position="97"/>
    </location>
</feature>
<dbReference type="PANTHER" id="PTHR13624:SF6">
    <property type="entry name" value="EMEI"/>
    <property type="match status" value="1"/>
</dbReference>
<evidence type="ECO:0000256" key="6">
    <source>
        <dbReference type="ARBA" id="ARBA00023180"/>
    </source>
</evidence>
<feature type="transmembrane region" description="Helical" evidence="7">
    <location>
        <begin position="143"/>
        <end position="163"/>
    </location>
</feature>
<name>A0A8K0KN18_LADFU</name>
<dbReference type="PANTHER" id="PTHR13624">
    <property type="entry name" value="RE42071P"/>
    <property type="match status" value="1"/>
</dbReference>
<evidence type="ECO:0000256" key="5">
    <source>
        <dbReference type="ARBA" id="ARBA00023136"/>
    </source>
</evidence>